<name>A0A383WD35_TETOB</name>
<dbReference type="Pfam" id="PF00254">
    <property type="entry name" value="FKBP_C"/>
    <property type="match status" value="1"/>
</dbReference>
<dbReference type="Proteomes" id="UP000256970">
    <property type="component" value="Unassembled WGS sequence"/>
</dbReference>
<dbReference type="STRING" id="3088.A0A383WD35"/>
<comment type="catalytic activity">
    <reaction evidence="1">
        <text>[protein]-peptidylproline (omega=180) = [protein]-peptidylproline (omega=0)</text>
        <dbReference type="Rhea" id="RHEA:16237"/>
        <dbReference type="Rhea" id="RHEA-COMP:10747"/>
        <dbReference type="Rhea" id="RHEA-COMP:10748"/>
        <dbReference type="ChEBI" id="CHEBI:83833"/>
        <dbReference type="ChEBI" id="CHEBI:83834"/>
        <dbReference type="EC" id="5.2.1.8"/>
    </reaction>
</comment>
<proteinExistence type="predicted"/>
<keyword evidence="1" id="KW-0697">Rotamase</keyword>
<feature type="domain" description="PPIase FKBP-type" evidence="2">
    <location>
        <begin position="107"/>
        <end position="226"/>
    </location>
</feature>
<dbReference type="InterPro" id="IPR044208">
    <property type="entry name" value="FKBP19-like"/>
</dbReference>
<keyword evidence="5" id="KW-1185">Reference proteome</keyword>
<accession>A0A383WD35</accession>
<dbReference type="PANTHER" id="PTHR47717">
    <property type="entry name" value="PEPTIDYL-PROLYL CIS-TRANS ISOMERASE FKBP19, CHLOROPLASTIC"/>
    <property type="match status" value="1"/>
</dbReference>
<dbReference type="GO" id="GO:0009507">
    <property type="term" value="C:chloroplast"/>
    <property type="evidence" value="ECO:0007669"/>
    <property type="project" value="TreeGrafter"/>
</dbReference>
<sequence length="227" mass="25315">MLLQRAHFSSGCKQGKQQNNRLAANVRVQAGRRESLAAGLVLLPALANLQPAAAAEDSERSKYEPMEALRGKDYGKPRMTYPDYEMTPSGLQYKDMREGTGEVPREGDTLLVDWDGYTIGYYGRPFEARNKPKGSSFEGNDKDFYRFVLGQHSVIPAFEEAVATMKVGGIRRIVVPVELGYPDNDYKKQGPKPTTFAGERALGFVLGNQGMIDKTLLFDIELMRILK</sequence>
<dbReference type="PROSITE" id="PS50059">
    <property type="entry name" value="FKBP_PPIASE"/>
    <property type="match status" value="1"/>
</dbReference>
<evidence type="ECO:0000313" key="4">
    <source>
        <dbReference type="EMBL" id="SZX74606.1"/>
    </source>
</evidence>
<dbReference type="InterPro" id="IPR046357">
    <property type="entry name" value="PPIase_dom_sf"/>
</dbReference>
<dbReference type="Gene3D" id="3.10.50.40">
    <property type="match status" value="1"/>
</dbReference>
<dbReference type="EMBL" id="FNXT01000694">
    <property type="protein sequence ID" value="SZX66333.1"/>
    <property type="molecule type" value="Genomic_DNA"/>
</dbReference>
<organism evidence="4 5">
    <name type="scientific">Tetradesmus obliquus</name>
    <name type="common">Green alga</name>
    <name type="synonym">Acutodesmus obliquus</name>
    <dbReference type="NCBI Taxonomy" id="3088"/>
    <lineage>
        <taxon>Eukaryota</taxon>
        <taxon>Viridiplantae</taxon>
        <taxon>Chlorophyta</taxon>
        <taxon>core chlorophytes</taxon>
        <taxon>Chlorophyceae</taxon>
        <taxon>CS clade</taxon>
        <taxon>Sphaeropleales</taxon>
        <taxon>Scenedesmaceae</taxon>
        <taxon>Tetradesmus</taxon>
    </lineage>
</organism>
<dbReference type="GO" id="GO:0003755">
    <property type="term" value="F:peptidyl-prolyl cis-trans isomerase activity"/>
    <property type="evidence" value="ECO:0007669"/>
    <property type="project" value="UniProtKB-KW"/>
</dbReference>
<reference evidence="4 5" key="1">
    <citation type="submission" date="2016-10" db="EMBL/GenBank/DDBJ databases">
        <authorList>
            <person name="Cai Z."/>
        </authorList>
    </citation>
    <scope>NUCLEOTIDE SEQUENCE [LARGE SCALE GENOMIC DNA]</scope>
</reference>
<dbReference type="EMBL" id="FNXT01001218">
    <property type="protein sequence ID" value="SZX74606.1"/>
    <property type="molecule type" value="Genomic_DNA"/>
</dbReference>
<dbReference type="AlphaFoldDB" id="A0A383WD35"/>
<dbReference type="GO" id="GO:0009579">
    <property type="term" value="C:thylakoid"/>
    <property type="evidence" value="ECO:0007669"/>
    <property type="project" value="TreeGrafter"/>
</dbReference>
<dbReference type="PANTHER" id="PTHR47717:SF1">
    <property type="entry name" value="PEPTIDYL-PROLYL CIS-TRANS ISOMERASE FKBP19, CHLOROPLASTIC"/>
    <property type="match status" value="1"/>
</dbReference>
<evidence type="ECO:0000313" key="3">
    <source>
        <dbReference type="EMBL" id="SZX66333.1"/>
    </source>
</evidence>
<evidence type="ECO:0000259" key="2">
    <source>
        <dbReference type="PROSITE" id="PS50059"/>
    </source>
</evidence>
<dbReference type="SUPFAM" id="SSF54534">
    <property type="entry name" value="FKBP-like"/>
    <property type="match status" value="1"/>
</dbReference>
<gene>
    <name evidence="4" type="ORF">BQ4739_LOCUS14930</name>
    <name evidence="3" type="ORF">BQ4739_LOCUS6757</name>
</gene>
<evidence type="ECO:0000256" key="1">
    <source>
        <dbReference type="PROSITE-ProRule" id="PRU00277"/>
    </source>
</evidence>
<protein>
    <recommendedName>
        <fullName evidence="1">peptidylprolyl isomerase</fullName>
        <ecNumber evidence="1">5.2.1.8</ecNumber>
    </recommendedName>
</protein>
<dbReference type="EC" id="5.2.1.8" evidence="1"/>
<keyword evidence="1" id="KW-0413">Isomerase</keyword>
<evidence type="ECO:0000313" key="5">
    <source>
        <dbReference type="Proteomes" id="UP000256970"/>
    </source>
</evidence>
<dbReference type="InterPro" id="IPR001179">
    <property type="entry name" value="PPIase_FKBP_dom"/>
</dbReference>